<dbReference type="GO" id="GO:0071973">
    <property type="term" value="P:bacterial-type flagellum-dependent cell motility"/>
    <property type="evidence" value="ECO:0007669"/>
    <property type="project" value="TreeGrafter"/>
</dbReference>
<evidence type="ECO:0000313" key="8">
    <source>
        <dbReference type="EMBL" id="SDB25134.1"/>
    </source>
</evidence>
<dbReference type="RefSeq" id="WP_092592338.1">
    <property type="nucleotide sequence ID" value="NZ_FMXN01000004.1"/>
</dbReference>
<dbReference type="InterPro" id="IPR040026">
    <property type="entry name" value="FliD"/>
</dbReference>
<proteinExistence type="inferred from homology"/>
<dbReference type="PANTHER" id="PTHR30288:SF0">
    <property type="entry name" value="FLAGELLAR HOOK-ASSOCIATED PROTEIN 2"/>
    <property type="match status" value="1"/>
</dbReference>
<dbReference type="PANTHER" id="PTHR30288">
    <property type="entry name" value="FLAGELLAR CAP/ASSEMBLY PROTEIN FLID"/>
    <property type="match status" value="1"/>
</dbReference>
<dbReference type="EMBL" id="FMXN01000004">
    <property type="protein sequence ID" value="SDB25134.1"/>
    <property type="molecule type" value="Genomic_DNA"/>
</dbReference>
<dbReference type="GO" id="GO:0009421">
    <property type="term" value="C:bacterial-type flagellum filament cap"/>
    <property type="evidence" value="ECO:0007669"/>
    <property type="project" value="InterPro"/>
</dbReference>
<comment type="function">
    <text evidence="5">Required for morphogenesis and for the elongation of the flagellar filament by facilitating polymerization of the flagellin monomers at the tip of growing filament. Forms a capping structure, which prevents flagellin subunits (transported through the central channel of the flagellum) from leaking out without polymerization at the distal end.</text>
</comment>
<evidence type="ECO:0000313" key="9">
    <source>
        <dbReference type="Proteomes" id="UP000199626"/>
    </source>
</evidence>
<dbReference type="InterPro" id="IPR003481">
    <property type="entry name" value="FliD_N"/>
</dbReference>
<protein>
    <recommendedName>
        <fullName evidence="5">Flagellar hook-associated protein 2</fullName>
        <shortName evidence="5">HAP2</shortName>
    </recommendedName>
    <alternativeName>
        <fullName evidence="5">Flagellar cap protein</fullName>
    </alternativeName>
</protein>
<comment type="similarity">
    <text evidence="1 5">Belongs to the FliD family.</text>
</comment>
<evidence type="ECO:0000256" key="1">
    <source>
        <dbReference type="ARBA" id="ARBA00009764"/>
    </source>
</evidence>
<comment type="subunit">
    <text evidence="2 5">Homopentamer.</text>
</comment>
<dbReference type="Pfam" id="PF02465">
    <property type="entry name" value="FliD_N"/>
    <property type="match status" value="1"/>
</dbReference>
<gene>
    <name evidence="8" type="ORF">SAMN02927930_00976</name>
</gene>
<dbReference type="STRING" id="1159017.SAMN02927930_00976"/>
<feature type="domain" description="Flagellar hook-associated protein 2 C-terminal" evidence="7">
    <location>
        <begin position="213"/>
        <end position="434"/>
    </location>
</feature>
<keyword evidence="8" id="KW-0969">Cilium</keyword>
<dbReference type="GO" id="GO:0009424">
    <property type="term" value="C:bacterial-type flagellum hook"/>
    <property type="evidence" value="ECO:0007669"/>
    <property type="project" value="UniProtKB-UniRule"/>
</dbReference>
<sequence length="454" mass="48271">MASISALGIGSGLDLSGLLNQLEAAERQRLVPIVQQKQSYEAKISAYGRLESGLTKFQDAIKKLEKADTYGATKSSVNNDVLSVAASSNLAPGTYNVNVSQLARSYSVATHGVADKNQALGSGPGDVVLTLGDGTVHTIELADGKTSLEDIRRAINSAQSDVQASIINDGSGTPHRLVLSSAKTGTDAGIANISYGGALTGQISIDTATELTAQNASFTINGIQISSQTNQVEGAIEGVTLALAQEGTATITVSRDQDSIVDSIKGFVDAYNELQKTIASLNHFDSSGGASGQLLGDSGLRTVQSQLRQTMSAATEGTGAFSRLFEVGIEVELNGQLKLDEDKLRSLVNDDLNDVRAFFSGVNDAKGFAALTNQTVDNLLHKEGPLASRIEGFKTSIKRTEDRYMREEELILNTVERYRKQFAQMDSLVATMNSTSAYLQQQFSMLSAQLNQKK</sequence>
<name>A0A1G6BWZ6_9GAMM</name>
<comment type="subcellular location">
    <subcellularLocation>
        <location evidence="5">Secreted</location>
    </subcellularLocation>
    <subcellularLocation>
        <location evidence="5">Bacterial flagellum</location>
    </subcellularLocation>
</comment>
<organism evidence="8 9">
    <name type="scientific">Pseudidiomarina indica</name>
    <dbReference type="NCBI Taxonomy" id="1159017"/>
    <lineage>
        <taxon>Bacteria</taxon>
        <taxon>Pseudomonadati</taxon>
        <taxon>Pseudomonadota</taxon>
        <taxon>Gammaproteobacteria</taxon>
        <taxon>Alteromonadales</taxon>
        <taxon>Idiomarinaceae</taxon>
        <taxon>Pseudidiomarina</taxon>
    </lineage>
</organism>
<evidence type="ECO:0000256" key="2">
    <source>
        <dbReference type="ARBA" id="ARBA00011255"/>
    </source>
</evidence>
<dbReference type="Pfam" id="PF07196">
    <property type="entry name" value="Flagellin_IN"/>
    <property type="match status" value="1"/>
</dbReference>
<keyword evidence="9" id="KW-1185">Reference proteome</keyword>
<dbReference type="InterPro" id="IPR010810">
    <property type="entry name" value="Flagellin_hook_IN_motif"/>
</dbReference>
<dbReference type="OrthoDB" id="9810816at2"/>
<dbReference type="AlphaFoldDB" id="A0A1G6BWZ6"/>
<dbReference type="InterPro" id="IPR010809">
    <property type="entry name" value="FliD_C"/>
</dbReference>
<keyword evidence="5" id="KW-0964">Secreted</keyword>
<feature type="domain" description="Flagellar hook-associated protein 2 N-terminal" evidence="6">
    <location>
        <begin position="11"/>
        <end position="105"/>
    </location>
</feature>
<evidence type="ECO:0000259" key="6">
    <source>
        <dbReference type="Pfam" id="PF02465"/>
    </source>
</evidence>
<keyword evidence="8" id="KW-0966">Cell projection</keyword>
<dbReference type="GO" id="GO:0007155">
    <property type="term" value="P:cell adhesion"/>
    <property type="evidence" value="ECO:0007669"/>
    <property type="project" value="InterPro"/>
</dbReference>
<evidence type="ECO:0000256" key="3">
    <source>
        <dbReference type="ARBA" id="ARBA00023054"/>
    </source>
</evidence>
<evidence type="ECO:0000259" key="7">
    <source>
        <dbReference type="Pfam" id="PF07195"/>
    </source>
</evidence>
<keyword evidence="3" id="KW-0175">Coiled coil</keyword>
<dbReference type="GO" id="GO:0005576">
    <property type="term" value="C:extracellular region"/>
    <property type="evidence" value="ECO:0007669"/>
    <property type="project" value="UniProtKB-SubCell"/>
</dbReference>
<keyword evidence="4 5" id="KW-0975">Bacterial flagellum</keyword>
<evidence type="ECO:0000256" key="4">
    <source>
        <dbReference type="ARBA" id="ARBA00023143"/>
    </source>
</evidence>
<dbReference type="Pfam" id="PF07195">
    <property type="entry name" value="FliD_C"/>
    <property type="match status" value="1"/>
</dbReference>
<reference evidence="9" key="1">
    <citation type="submission" date="2016-10" db="EMBL/GenBank/DDBJ databases">
        <authorList>
            <person name="Varghese N."/>
            <person name="Submissions S."/>
        </authorList>
    </citation>
    <scope>NUCLEOTIDE SEQUENCE [LARGE SCALE GENOMIC DNA]</scope>
    <source>
        <strain evidence="9">CGMCC 1.10824</strain>
    </source>
</reference>
<dbReference type="Proteomes" id="UP000199626">
    <property type="component" value="Unassembled WGS sequence"/>
</dbReference>
<keyword evidence="8" id="KW-0282">Flagellum</keyword>
<evidence type="ECO:0000256" key="5">
    <source>
        <dbReference type="RuleBase" id="RU362066"/>
    </source>
</evidence>
<accession>A0A1G6BWZ6</accession>